<comment type="caution">
    <text evidence="6">The sequence shown here is derived from an EMBL/GenBank/DDBJ whole genome shotgun (WGS) entry which is preliminary data.</text>
</comment>
<keyword evidence="6" id="KW-0670">Pyruvate</keyword>
<dbReference type="AlphaFoldDB" id="A0A1Y3GGA2"/>
<dbReference type="SFLD" id="SFLDG01108">
    <property type="entry name" value="Uncharacterised_Radical_SAM_Su"/>
    <property type="match status" value="1"/>
</dbReference>
<keyword evidence="4" id="KW-0411">Iron-sulfur</keyword>
<dbReference type="EMBL" id="MRZU01000003">
    <property type="protein sequence ID" value="OUJ19234.1"/>
    <property type="molecule type" value="Genomic_DNA"/>
</dbReference>
<dbReference type="GO" id="GO:0051536">
    <property type="term" value="F:iron-sulfur cluster binding"/>
    <property type="evidence" value="ECO:0007669"/>
    <property type="project" value="UniProtKB-KW"/>
</dbReference>
<keyword evidence="1" id="KW-0949">S-adenosyl-L-methionine</keyword>
<dbReference type="PROSITE" id="PS51918">
    <property type="entry name" value="RADICAL_SAM"/>
    <property type="match status" value="1"/>
</dbReference>
<dbReference type="InterPro" id="IPR058240">
    <property type="entry name" value="rSAM_sf"/>
</dbReference>
<gene>
    <name evidence="6" type="ORF">AMET1_0888</name>
</gene>
<dbReference type="InterPro" id="IPR013785">
    <property type="entry name" value="Aldolase_TIM"/>
</dbReference>
<accession>A0A1Y3GGA2</accession>
<dbReference type="InterPro" id="IPR007197">
    <property type="entry name" value="rSAM"/>
</dbReference>
<dbReference type="Pfam" id="PF26257">
    <property type="entry name" value="DUF8061"/>
    <property type="match status" value="1"/>
</dbReference>
<dbReference type="CDD" id="cd01335">
    <property type="entry name" value="Radical_SAM"/>
    <property type="match status" value="1"/>
</dbReference>
<organism evidence="6 7">
    <name type="scientific">Methanonatronarchaeum thermophilum</name>
    <dbReference type="NCBI Taxonomy" id="1927129"/>
    <lineage>
        <taxon>Archaea</taxon>
        <taxon>Methanobacteriati</taxon>
        <taxon>Methanobacteriota</taxon>
        <taxon>Methanonatronarchaeia</taxon>
        <taxon>Methanonatronarchaeales</taxon>
        <taxon>Methanonatronarchaeaceae</taxon>
        <taxon>Methanonatronarchaeum</taxon>
    </lineage>
</organism>
<evidence type="ECO:0000259" key="5">
    <source>
        <dbReference type="PROSITE" id="PS51918"/>
    </source>
</evidence>
<dbReference type="PANTHER" id="PTHR43288">
    <property type="entry name" value="BIOTIN SYNTHASE-RELATED PROTEIN, RADICAL SAM SUPERFAMILY"/>
    <property type="match status" value="1"/>
</dbReference>
<dbReference type="Pfam" id="PF04055">
    <property type="entry name" value="Radical_SAM"/>
    <property type="match status" value="1"/>
</dbReference>
<dbReference type="InterPro" id="IPR058374">
    <property type="entry name" value="DUF8061"/>
</dbReference>
<keyword evidence="7" id="KW-1185">Reference proteome</keyword>
<evidence type="ECO:0000256" key="1">
    <source>
        <dbReference type="ARBA" id="ARBA00022691"/>
    </source>
</evidence>
<evidence type="ECO:0000313" key="7">
    <source>
        <dbReference type="Proteomes" id="UP000195137"/>
    </source>
</evidence>
<dbReference type="Proteomes" id="UP000195137">
    <property type="component" value="Unassembled WGS sequence"/>
</dbReference>
<protein>
    <submittedName>
        <fullName evidence="6">Pyruvate formate-lyase activating enzyme family protein</fullName>
    </submittedName>
</protein>
<evidence type="ECO:0000256" key="2">
    <source>
        <dbReference type="ARBA" id="ARBA00022723"/>
    </source>
</evidence>
<sequence length="359" mass="41825">MENNNKSISTGEIATGCKHCRKGAKAVLFLTGICDQNCYYCPISKKRKNKDKTWINEKLVKTPKDVFIEIENMNATGTGITGGEPLLKQKKLFKYIKTLKNRYGGDHHIHLYTSKPPKTKTIKKLSKHGLDEIRYHIKNLNLQPYLKPIKQSTKHMETGIEIPAIPNKTREIQKIINQTHQHIDFYNLNEFEYSETNYNKIKQKNHKPIGETTHAIKNSRETATKIINQNQNKPIHFCTSNYKDSIQLRKRLQRTAKQKAKPYDEITKDGTLIRAIITGKPPKQTKKILKTQYNVPKNKIGQHKQKTETAWWIADQIHIELQTKHQLKTDIIEIYPTSNRFQVQKIPLNKKENKNKKEK</sequence>
<dbReference type="SUPFAM" id="SSF102114">
    <property type="entry name" value="Radical SAM enzymes"/>
    <property type="match status" value="1"/>
</dbReference>
<dbReference type="PANTHER" id="PTHR43288:SF1">
    <property type="entry name" value="GLYCYL-RADICAL ENZYME ACTIVATING ENZYME MJ0021-RELATED"/>
    <property type="match status" value="1"/>
</dbReference>
<keyword evidence="2" id="KW-0479">Metal-binding</keyword>
<evidence type="ECO:0000256" key="4">
    <source>
        <dbReference type="ARBA" id="ARBA00023014"/>
    </source>
</evidence>
<dbReference type="RefSeq" id="WP_086637259.1">
    <property type="nucleotide sequence ID" value="NZ_MRZU01000003.1"/>
</dbReference>
<dbReference type="GO" id="GO:0046872">
    <property type="term" value="F:metal ion binding"/>
    <property type="evidence" value="ECO:0007669"/>
    <property type="project" value="UniProtKB-KW"/>
</dbReference>
<dbReference type="OrthoDB" id="372128at2157"/>
<name>A0A1Y3GGA2_9EURY</name>
<reference evidence="6 7" key="1">
    <citation type="submission" date="2016-12" db="EMBL/GenBank/DDBJ databases">
        <title>Discovery of methanogenic haloarchaea.</title>
        <authorList>
            <person name="Sorokin D.Y."/>
            <person name="Makarova K.S."/>
            <person name="Abbas B."/>
            <person name="Ferrer M."/>
            <person name="Golyshin P.N."/>
        </authorList>
    </citation>
    <scope>NUCLEOTIDE SEQUENCE [LARGE SCALE GENOMIC DNA]</scope>
    <source>
        <strain evidence="6">AMET1</strain>
    </source>
</reference>
<proteinExistence type="predicted"/>
<dbReference type="GO" id="GO:0016829">
    <property type="term" value="F:lyase activity"/>
    <property type="evidence" value="ECO:0007669"/>
    <property type="project" value="UniProtKB-KW"/>
</dbReference>
<dbReference type="SFLD" id="SFLDS00029">
    <property type="entry name" value="Radical_SAM"/>
    <property type="match status" value="1"/>
</dbReference>
<dbReference type="InterPro" id="IPR040087">
    <property type="entry name" value="MJ0021-like"/>
</dbReference>
<keyword evidence="3" id="KW-0408">Iron</keyword>
<dbReference type="Gene3D" id="3.20.20.70">
    <property type="entry name" value="Aldolase class I"/>
    <property type="match status" value="1"/>
</dbReference>
<evidence type="ECO:0000256" key="3">
    <source>
        <dbReference type="ARBA" id="ARBA00023004"/>
    </source>
</evidence>
<feature type="domain" description="Radical SAM core" evidence="5">
    <location>
        <begin position="19"/>
        <end position="233"/>
    </location>
</feature>
<keyword evidence="6" id="KW-0456">Lyase</keyword>
<evidence type="ECO:0000313" key="6">
    <source>
        <dbReference type="EMBL" id="OUJ19234.1"/>
    </source>
</evidence>